<dbReference type="AlphaFoldDB" id="A0A3M0K0H6"/>
<reference evidence="2 3" key="1">
    <citation type="submission" date="2018-07" db="EMBL/GenBank/DDBJ databases">
        <title>A high quality draft genome assembly of the barn swallow (H. rustica rustica).</title>
        <authorList>
            <person name="Formenti G."/>
            <person name="Chiara M."/>
            <person name="Poveda L."/>
            <person name="Francoijs K.-J."/>
            <person name="Bonisoli-Alquati A."/>
            <person name="Canova L."/>
            <person name="Gianfranceschi L."/>
            <person name="Horner D.S."/>
            <person name="Saino N."/>
        </authorList>
    </citation>
    <scope>NUCLEOTIDE SEQUENCE [LARGE SCALE GENOMIC DNA]</scope>
    <source>
        <strain evidence="2">Chelidonia</strain>
        <tissue evidence="2">Blood</tissue>
    </source>
</reference>
<proteinExistence type="predicted"/>
<organism evidence="2 3">
    <name type="scientific">Hirundo rustica rustica</name>
    <dbReference type="NCBI Taxonomy" id="333673"/>
    <lineage>
        <taxon>Eukaryota</taxon>
        <taxon>Metazoa</taxon>
        <taxon>Chordata</taxon>
        <taxon>Craniata</taxon>
        <taxon>Vertebrata</taxon>
        <taxon>Euteleostomi</taxon>
        <taxon>Archelosauria</taxon>
        <taxon>Archosauria</taxon>
        <taxon>Dinosauria</taxon>
        <taxon>Saurischia</taxon>
        <taxon>Theropoda</taxon>
        <taxon>Coelurosauria</taxon>
        <taxon>Aves</taxon>
        <taxon>Neognathae</taxon>
        <taxon>Neoaves</taxon>
        <taxon>Telluraves</taxon>
        <taxon>Australaves</taxon>
        <taxon>Passeriformes</taxon>
        <taxon>Sylvioidea</taxon>
        <taxon>Hirundinidae</taxon>
        <taxon>Hirundo</taxon>
    </lineage>
</organism>
<accession>A0A3M0K0H6</accession>
<feature type="compositionally biased region" description="Polar residues" evidence="1">
    <location>
        <begin position="156"/>
        <end position="184"/>
    </location>
</feature>
<keyword evidence="3" id="KW-1185">Reference proteome</keyword>
<feature type="region of interest" description="Disordered" evidence="1">
    <location>
        <begin position="151"/>
        <end position="184"/>
    </location>
</feature>
<protein>
    <submittedName>
        <fullName evidence="2">Uncharacterized protein</fullName>
    </submittedName>
</protein>
<name>A0A3M0K0H6_HIRRU</name>
<evidence type="ECO:0000313" key="2">
    <source>
        <dbReference type="EMBL" id="RMC00637.1"/>
    </source>
</evidence>
<feature type="region of interest" description="Disordered" evidence="1">
    <location>
        <begin position="1"/>
        <end position="22"/>
    </location>
</feature>
<dbReference type="Proteomes" id="UP000269221">
    <property type="component" value="Unassembled WGS sequence"/>
</dbReference>
<gene>
    <name evidence="2" type="ORF">DUI87_23254</name>
</gene>
<sequence length="184" mass="19617">MHYTQVQGCSQQRMQSRSCKVSSGQSDNVHLEALLPYVSAIQGSPQSSVMRKNLSEAASAFVRGQNPLLSNSSPDQDVTAAGGTCSLMKIEAGRQRRSLQPVNPLKEGEGKPELNSSVACKGLYCPGFSTRGRANPARDGPGKALSARLDRAFGNRSKSCGRKQQSLGKETGQDFVSTGINEVN</sequence>
<dbReference type="EMBL" id="QRBI01000144">
    <property type="protein sequence ID" value="RMC00637.1"/>
    <property type="molecule type" value="Genomic_DNA"/>
</dbReference>
<evidence type="ECO:0000313" key="3">
    <source>
        <dbReference type="Proteomes" id="UP000269221"/>
    </source>
</evidence>
<evidence type="ECO:0000256" key="1">
    <source>
        <dbReference type="SAM" id="MobiDB-lite"/>
    </source>
</evidence>
<comment type="caution">
    <text evidence="2">The sequence shown here is derived from an EMBL/GenBank/DDBJ whole genome shotgun (WGS) entry which is preliminary data.</text>
</comment>